<protein>
    <submittedName>
        <fullName evidence="2">Uncharacterized protein</fullName>
    </submittedName>
</protein>
<dbReference type="EMBL" id="CADIJX010000001">
    <property type="protein sequence ID" value="CAB3625378.1"/>
    <property type="molecule type" value="Genomic_DNA"/>
</dbReference>
<keyword evidence="1" id="KW-0732">Signal</keyword>
<dbReference type="Proteomes" id="UP000494108">
    <property type="component" value="Unassembled WGS sequence"/>
</dbReference>
<gene>
    <name evidence="2" type="ORF">LMG3431_00152</name>
</gene>
<evidence type="ECO:0000313" key="3">
    <source>
        <dbReference type="Proteomes" id="UP000494108"/>
    </source>
</evidence>
<dbReference type="RefSeq" id="WP_175172515.1">
    <property type="nucleotide sequence ID" value="NZ_CADIJX010000001.1"/>
</dbReference>
<feature type="signal peptide" evidence="1">
    <location>
        <begin position="1"/>
        <end position="20"/>
    </location>
</feature>
<sequence>MKLAPLGILGMAVIGFGAHAEPLTIPTPDEAHAAVLTLLGDDLPGMKGSQLAIGTCLPAPKPSHKGRVSCTTMLLMPAGTSEAPMDFYQDGGKWVASPPTNLELPFPDPKLAGKRWVEGKGKP</sequence>
<dbReference type="AlphaFoldDB" id="A0A6S6YKL2"/>
<organism evidence="2 3">
    <name type="scientific">Achromobacter pestifer</name>
    <dbReference type="NCBI Taxonomy" id="1353889"/>
    <lineage>
        <taxon>Bacteria</taxon>
        <taxon>Pseudomonadati</taxon>
        <taxon>Pseudomonadota</taxon>
        <taxon>Betaproteobacteria</taxon>
        <taxon>Burkholderiales</taxon>
        <taxon>Alcaligenaceae</taxon>
        <taxon>Achromobacter</taxon>
    </lineage>
</organism>
<proteinExistence type="predicted"/>
<keyword evidence="3" id="KW-1185">Reference proteome</keyword>
<reference evidence="2 3" key="1">
    <citation type="submission" date="2020-04" db="EMBL/GenBank/DDBJ databases">
        <authorList>
            <person name="De Canck E."/>
        </authorList>
    </citation>
    <scope>NUCLEOTIDE SEQUENCE [LARGE SCALE GENOMIC DNA]</scope>
    <source>
        <strain evidence="2 3">LMG 3431</strain>
    </source>
</reference>
<evidence type="ECO:0000256" key="1">
    <source>
        <dbReference type="SAM" id="SignalP"/>
    </source>
</evidence>
<evidence type="ECO:0000313" key="2">
    <source>
        <dbReference type="EMBL" id="CAB3625378.1"/>
    </source>
</evidence>
<name>A0A6S6YKL2_9BURK</name>
<accession>A0A6S6YKL2</accession>
<feature type="chain" id="PRO_5029001634" evidence="1">
    <location>
        <begin position="21"/>
        <end position="123"/>
    </location>
</feature>